<dbReference type="PRINTS" id="PR01415">
    <property type="entry name" value="ANKYRIN"/>
</dbReference>
<dbReference type="SUPFAM" id="SSF48403">
    <property type="entry name" value="Ankyrin repeat"/>
    <property type="match status" value="1"/>
</dbReference>
<dbReference type="eggNOG" id="KOG0504">
    <property type="taxonomic scope" value="Eukaryota"/>
</dbReference>
<feature type="repeat" description="ANK" evidence="3">
    <location>
        <begin position="19"/>
        <end position="51"/>
    </location>
</feature>
<feature type="repeat" description="ANK" evidence="3">
    <location>
        <begin position="122"/>
        <end position="150"/>
    </location>
</feature>
<dbReference type="Gene3D" id="1.25.40.20">
    <property type="entry name" value="Ankyrin repeat-containing domain"/>
    <property type="match status" value="1"/>
</dbReference>
<proteinExistence type="predicted"/>
<reference evidence="4 5" key="1">
    <citation type="journal article" date="2011" name="Proc. Natl. Acad. Sci. U.S.A.">
        <title>Niche of harmful alga Aureococcus anophagefferens revealed through ecogenomics.</title>
        <authorList>
            <person name="Gobler C.J."/>
            <person name="Berry D.L."/>
            <person name="Dyhrman S.T."/>
            <person name="Wilhelm S.W."/>
            <person name="Salamov A."/>
            <person name="Lobanov A.V."/>
            <person name="Zhang Y."/>
            <person name="Collier J.L."/>
            <person name="Wurch L.L."/>
            <person name="Kustka A.B."/>
            <person name="Dill B.D."/>
            <person name="Shah M."/>
            <person name="VerBerkmoes N.C."/>
            <person name="Kuo A."/>
            <person name="Terry A."/>
            <person name="Pangilinan J."/>
            <person name="Lindquist E.A."/>
            <person name="Lucas S."/>
            <person name="Paulsen I.T."/>
            <person name="Hattenrath-Lehmann T.K."/>
            <person name="Talmage S.C."/>
            <person name="Walker E.A."/>
            <person name="Koch F."/>
            <person name="Burson A.M."/>
            <person name="Marcoval M.A."/>
            <person name="Tang Y.Z."/>
            <person name="Lecleir G.R."/>
            <person name="Coyne K.J."/>
            <person name="Berg G.M."/>
            <person name="Bertrand E.M."/>
            <person name="Saito M.A."/>
            <person name="Gladyshev V.N."/>
            <person name="Grigoriev I.V."/>
        </authorList>
    </citation>
    <scope>NUCLEOTIDE SEQUENCE [LARGE SCALE GENOMIC DNA]</scope>
    <source>
        <strain evidence="5">CCMP 1984</strain>
    </source>
</reference>
<feature type="non-terminal residue" evidence="4">
    <location>
        <position position="150"/>
    </location>
</feature>
<dbReference type="PROSITE" id="PS50088">
    <property type="entry name" value="ANK_REPEAT"/>
    <property type="match status" value="4"/>
</dbReference>
<keyword evidence="1" id="KW-0677">Repeat</keyword>
<dbReference type="InParanoid" id="F0YS65"/>
<dbReference type="KEGG" id="aaf:AURANDRAFT_35568"/>
<dbReference type="Pfam" id="PF00023">
    <property type="entry name" value="Ank"/>
    <property type="match status" value="1"/>
</dbReference>
<dbReference type="PROSITE" id="PS50297">
    <property type="entry name" value="ANK_REP_REGION"/>
    <property type="match status" value="3"/>
</dbReference>
<name>F0YS65_AURAN</name>
<dbReference type="GO" id="GO:0005737">
    <property type="term" value="C:cytoplasm"/>
    <property type="evidence" value="ECO:0007669"/>
    <property type="project" value="TreeGrafter"/>
</dbReference>
<dbReference type="RefSeq" id="XP_009043258.1">
    <property type="nucleotide sequence ID" value="XM_009045010.1"/>
</dbReference>
<evidence type="ECO:0000256" key="1">
    <source>
        <dbReference type="ARBA" id="ARBA00022737"/>
    </source>
</evidence>
<dbReference type="EMBL" id="GL833864">
    <property type="protein sequence ID" value="EGB02044.1"/>
    <property type="molecule type" value="Genomic_DNA"/>
</dbReference>
<evidence type="ECO:0000313" key="4">
    <source>
        <dbReference type="EMBL" id="EGB02044.1"/>
    </source>
</evidence>
<feature type="repeat" description="ANK" evidence="3">
    <location>
        <begin position="55"/>
        <end position="87"/>
    </location>
</feature>
<dbReference type="OrthoDB" id="195446at2759"/>
<keyword evidence="5" id="KW-1185">Reference proteome</keyword>
<protein>
    <submittedName>
        <fullName evidence="4">Uncharacterized protein</fullName>
    </submittedName>
</protein>
<dbReference type="PANTHER" id="PTHR24198">
    <property type="entry name" value="ANKYRIN REPEAT AND PROTEIN KINASE DOMAIN-CONTAINING PROTEIN"/>
    <property type="match status" value="1"/>
</dbReference>
<dbReference type="AlphaFoldDB" id="F0YS65"/>
<keyword evidence="2 3" id="KW-0040">ANK repeat</keyword>
<evidence type="ECO:0000313" key="5">
    <source>
        <dbReference type="Proteomes" id="UP000002729"/>
    </source>
</evidence>
<dbReference type="OMA" id="ACIDYED"/>
<dbReference type="PANTHER" id="PTHR24198:SF165">
    <property type="entry name" value="ANKYRIN REPEAT-CONTAINING PROTEIN-RELATED"/>
    <property type="match status" value="1"/>
</dbReference>
<evidence type="ECO:0000256" key="3">
    <source>
        <dbReference type="PROSITE-ProRule" id="PRU00023"/>
    </source>
</evidence>
<organism evidence="5">
    <name type="scientific">Aureococcus anophagefferens</name>
    <name type="common">Harmful bloom alga</name>
    <dbReference type="NCBI Taxonomy" id="44056"/>
    <lineage>
        <taxon>Eukaryota</taxon>
        <taxon>Sar</taxon>
        <taxon>Stramenopiles</taxon>
        <taxon>Ochrophyta</taxon>
        <taxon>Pelagophyceae</taxon>
        <taxon>Pelagomonadales</taxon>
        <taxon>Pelagomonadaceae</taxon>
        <taxon>Aureococcus</taxon>
    </lineage>
</organism>
<feature type="repeat" description="ANK" evidence="3">
    <location>
        <begin position="89"/>
        <end position="121"/>
    </location>
</feature>
<gene>
    <name evidence="4" type="ORF">AURANDRAFT_35568</name>
</gene>
<evidence type="ECO:0000256" key="2">
    <source>
        <dbReference type="ARBA" id="ARBA00023043"/>
    </source>
</evidence>
<accession>F0YS65</accession>
<dbReference type="Proteomes" id="UP000002729">
    <property type="component" value="Unassembled WGS sequence"/>
</dbReference>
<dbReference type="GeneID" id="20221635"/>
<dbReference type="InterPro" id="IPR002110">
    <property type="entry name" value="Ankyrin_rpt"/>
</dbReference>
<sequence>MKEILNSVPELDLDYHDDDGQTPLLLAVLGHHAKAVQFLTSRGADIEVKGRWPAPEDAPLAVAARLGDLDLLDVLLLGGANVGAASGPDGRTPLMVAAAAGKLDAVDMLLGVGAAVDATRGDGTTAACWAARGGHGDVLRLLLDNGANVN</sequence>
<dbReference type="Pfam" id="PF12796">
    <property type="entry name" value="Ank_2"/>
    <property type="match status" value="1"/>
</dbReference>
<dbReference type="SMART" id="SM00248">
    <property type="entry name" value="ANK"/>
    <property type="match status" value="4"/>
</dbReference>
<dbReference type="InterPro" id="IPR036770">
    <property type="entry name" value="Ankyrin_rpt-contain_sf"/>
</dbReference>